<gene>
    <name evidence="2" type="ORF">QYF61_022600</name>
</gene>
<feature type="region of interest" description="Disordered" evidence="1">
    <location>
        <begin position="121"/>
        <end position="147"/>
    </location>
</feature>
<protein>
    <submittedName>
        <fullName evidence="2">Uncharacterized protein</fullName>
    </submittedName>
</protein>
<evidence type="ECO:0000313" key="2">
    <source>
        <dbReference type="EMBL" id="KAK4805565.1"/>
    </source>
</evidence>
<keyword evidence="3" id="KW-1185">Reference proteome</keyword>
<feature type="compositionally biased region" description="Acidic residues" evidence="1">
    <location>
        <begin position="294"/>
        <end position="308"/>
    </location>
</feature>
<sequence>MEGVSLLEVRAQALLQYLQDLGLLLATKARGGALGGLPALPRLLETRVVLEKVRPVEHRLKYQLEKLLRAAMTGGRGDNDPLCFRPDPTNMVTQVRLGGLDAWVSSPLQKGWGLCLSDISAPQDDEEEEEGRGGVKAPGLGGGRRYVPPRLVPVQYDAMGQEREQRAREAARRRALSSSVIRELREELSEAPQELGGSGGGGAFPPPRTAHLRTRYEESMLVRLSESRRERAQRRRAAVAGGDLAAITHFGDIGALLEPTNEVSCVLGGAGPCPEAWVPTLTPSPAPPGRAAPQEEEEGDGEEGEEEG</sequence>
<dbReference type="GO" id="GO:0032040">
    <property type="term" value="C:small-subunit processome"/>
    <property type="evidence" value="ECO:0007669"/>
    <property type="project" value="TreeGrafter"/>
</dbReference>
<dbReference type="PANTHER" id="PTHR13237">
    <property type="entry name" value="SOMETHING ABOUT SILENCING PROTEIN 10-RELATED"/>
    <property type="match status" value="1"/>
</dbReference>
<dbReference type="AlphaFoldDB" id="A0AAN7RJQ4"/>
<dbReference type="PANTHER" id="PTHR13237:SF9">
    <property type="entry name" value="NEUROGUIDIN"/>
    <property type="match status" value="1"/>
</dbReference>
<dbReference type="Proteomes" id="UP001333110">
    <property type="component" value="Unassembled WGS sequence"/>
</dbReference>
<reference evidence="2 3" key="1">
    <citation type="journal article" date="2023" name="J. Hered.">
        <title>Chromosome-level genome of the wood stork (Mycteria americana) provides insight into avian chromosome evolution.</title>
        <authorList>
            <person name="Flamio R. Jr."/>
            <person name="Ramstad K.M."/>
        </authorList>
    </citation>
    <scope>NUCLEOTIDE SEQUENCE [LARGE SCALE GENOMIC DNA]</scope>
    <source>
        <strain evidence="2">JAX WOST 10</strain>
    </source>
</reference>
<dbReference type="EMBL" id="JAUNZN010000074">
    <property type="protein sequence ID" value="KAK4805565.1"/>
    <property type="molecule type" value="Genomic_DNA"/>
</dbReference>
<accession>A0AAN7RJQ4</accession>
<feature type="region of interest" description="Disordered" evidence="1">
    <location>
        <begin position="277"/>
        <end position="308"/>
    </location>
</feature>
<evidence type="ECO:0000313" key="3">
    <source>
        <dbReference type="Proteomes" id="UP001333110"/>
    </source>
</evidence>
<proteinExistence type="predicted"/>
<organism evidence="2 3">
    <name type="scientific">Mycteria americana</name>
    <name type="common">Wood stork</name>
    <dbReference type="NCBI Taxonomy" id="33587"/>
    <lineage>
        <taxon>Eukaryota</taxon>
        <taxon>Metazoa</taxon>
        <taxon>Chordata</taxon>
        <taxon>Craniata</taxon>
        <taxon>Vertebrata</taxon>
        <taxon>Euteleostomi</taxon>
        <taxon>Archelosauria</taxon>
        <taxon>Archosauria</taxon>
        <taxon>Dinosauria</taxon>
        <taxon>Saurischia</taxon>
        <taxon>Theropoda</taxon>
        <taxon>Coelurosauria</taxon>
        <taxon>Aves</taxon>
        <taxon>Neognathae</taxon>
        <taxon>Neoaves</taxon>
        <taxon>Aequornithes</taxon>
        <taxon>Ciconiiformes</taxon>
        <taxon>Ciconiidae</taxon>
        <taxon>Mycteria</taxon>
    </lineage>
</organism>
<feature type="compositionally biased region" description="Gly residues" evidence="1">
    <location>
        <begin position="134"/>
        <end position="144"/>
    </location>
</feature>
<comment type="caution">
    <text evidence="2">The sequence shown here is derived from an EMBL/GenBank/DDBJ whole genome shotgun (WGS) entry which is preliminary data.</text>
</comment>
<evidence type="ECO:0000256" key="1">
    <source>
        <dbReference type="SAM" id="MobiDB-lite"/>
    </source>
</evidence>
<name>A0AAN7RJQ4_MYCAM</name>
<dbReference type="GO" id="GO:0000462">
    <property type="term" value="P:maturation of SSU-rRNA from tricistronic rRNA transcript (SSU-rRNA, 5.8S rRNA, LSU-rRNA)"/>
    <property type="evidence" value="ECO:0007669"/>
    <property type="project" value="TreeGrafter"/>
</dbReference>